<gene>
    <name evidence="3" type="ORF">MPEAHAMD_3442</name>
</gene>
<dbReference type="RefSeq" id="WP_099904496.1">
    <property type="nucleotide sequence ID" value="NZ_BPQJ01000015.1"/>
</dbReference>
<evidence type="ECO:0000256" key="2">
    <source>
        <dbReference type="SAM" id="Phobius"/>
    </source>
</evidence>
<name>A0AA37HD39_9HYPH</name>
<feature type="coiled-coil region" evidence="1">
    <location>
        <begin position="55"/>
        <end position="119"/>
    </location>
</feature>
<dbReference type="SUPFAM" id="SSF58113">
    <property type="entry name" value="Apolipoprotein A-I"/>
    <property type="match status" value="1"/>
</dbReference>
<reference evidence="3" key="2">
    <citation type="submission" date="2021-08" db="EMBL/GenBank/DDBJ databases">
        <authorList>
            <person name="Tani A."/>
            <person name="Ola A."/>
            <person name="Ogura Y."/>
            <person name="Katsura K."/>
            <person name="Hayashi T."/>
        </authorList>
    </citation>
    <scope>NUCLEOTIDE SEQUENCE</scope>
    <source>
        <strain evidence="3">JCM 32048</strain>
    </source>
</reference>
<keyword evidence="2" id="KW-0472">Membrane</keyword>
<sequence>MASVAFDTLKFARTLRDKAQLSPEQAEGFAVAVSEAVQGDLATRTDLQTLDTGLRNEMQTLRTELKNDMQTLRTELKNDMQTLRTELKNDMQTLRTELKSELRESESRLETKLERQRSEIVKWMFGTIGFQTLIILGAVIALVRVIRP</sequence>
<accession>A0AA37HD39</accession>
<evidence type="ECO:0008006" key="5">
    <source>
        <dbReference type="Google" id="ProtNLM"/>
    </source>
</evidence>
<dbReference type="AlphaFoldDB" id="A0AA37HD39"/>
<comment type="caution">
    <text evidence="3">The sequence shown here is derived from an EMBL/GenBank/DDBJ whole genome shotgun (WGS) entry which is preliminary data.</text>
</comment>
<dbReference type="EMBL" id="BPQJ01000015">
    <property type="protein sequence ID" value="GJD63276.1"/>
    <property type="molecule type" value="Genomic_DNA"/>
</dbReference>
<evidence type="ECO:0000313" key="3">
    <source>
        <dbReference type="EMBL" id="GJD63276.1"/>
    </source>
</evidence>
<keyword evidence="1" id="KW-0175">Coiled coil</keyword>
<dbReference type="Gene3D" id="1.20.120.20">
    <property type="entry name" value="Apolipoprotein"/>
    <property type="match status" value="1"/>
</dbReference>
<keyword evidence="2" id="KW-1133">Transmembrane helix</keyword>
<keyword evidence="4" id="KW-1185">Reference proteome</keyword>
<evidence type="ECO:0000313" key="4">
    <source>
        <dbReference type="Proteomes" id="UP001055286"/>
    </source>
</evidence>
<feature type="transmembrane region" description="Helical" evidence="2">
    <location>
        <begin position="123"/>
        <end position="146"/>
    </location>
</feature>
<reference evidence="3" key="1">
    <citation type="journal article" date="2016" name="Front. Microbiol.">
        <title>Genome Sequence of the Piezophilic, Mesophilic Sulfate-Reducing Bacterium Desulfovibrio indicus J2T.</title>
        <authorList>
            <person name="Cao J."/>
            <person name="Maignien L."/>
            <person name="Shao Z."/>
            <person name="Alain K."/>
            <person name="Jebbar M."/>
        </authorList>
    </citation>
    <scope>NUCLEOTIDE SEQUENCE</scope>
    <source>
        <strain evidence="3">JCM 32048</strain>
    </source>
</reference>
<evidence type="ECO:0000256" key="1">
    <source>
        <dbReference type="SAM" id="Coils"/>
    </source>
</evidence>
<protein>
    <recommendedName>
        <fullName evidence="5">DUF1640 domain-containing protein</fullName>
    </recommendedName>
</protein>
<keyword evidence="2" id="KW-0812">Transmembrane</keyword>
<dbReference type="Proteomes" id="UP001055286">
    <property type="component" value="Unassembled WGS sequence"/>
</dbReference>
<organism evidence="3 4">
    <name type="scientific">Methylobacterium frigidaeris</name>
    <dbReference type="NCBI Taxonomy" id="2038277"/>
    <lineage>
        <taxon>Bacteria</taxon>
        <taxon>Pseudomonadati</taxon>
        <taxon>Pseudomonadota</taxon>
        <taxon>Alphaproteobacteria</taxon>
        <taxon>Hyphomicrobiales</taxon>
        <taxon>Methylobacteriaceae</taxon>
        <taxon>Methylobacterium</taxon>
    </lineage>
</organism>
<proteinExistence type="predicted"/>